<keyword evidence="6" id="KW-0812">Transmembrane</keyword>
<dbReference type="RefSeq" id="WP_084417423.1">
    <property type="nucleotide sequence ID" value="NZ_CP042912.1"/>
</dbReference>
<keyword evidence="4 5" id="KW-0067">ATP-binding</keyword>
<evidence type="ECO:0000313" key="9">
    <source>
        <dbReference type="Proteomes" id="UP000322214"/>
    </source>
</evidence>
<dbReference type="AlphaFoldDB" id="A0A5B9PIK8"/>
<name>A0A5B9PIK8_9BACT</name>
<organism evidence="8 9">
    <name type="scientific">Mariniblastus fucicola</name>
    <dbReference type="NCBI Taxonomy" id="980251"/>
    <lineage>
        <taxon>Bacteria</taxon>
        <taxon>Pseudomonadati</taxon>
        <taxon>Planctomycetota</taxon>
        <taxon>Planctomycetia</taxon>
        <taxon>Pirellulales</taxon>
        <taxon>Pirellulaceae</taxon>
        <taxon>Mariniblastus</taxon>
    </lineage>
</organism>
<keyword evidence="2 5" id="KW-0547">Nucleotide-binding</keyword>
<dbReference type="PROSITE" id="PS50011">
    <property type="entry name" value="PROTEIN_KINASE_DOM"/>
    <property type="match status" value="1"/>
</dbReference>
<dbReference type="GO" id="GO:0005524">
    <property type="term" value="F:ATP binding"/>
    <property type="evidence" value="ECO:0007669"/>
    <property type="project" value="UniProtKB-UniRule"/>
</dbReference>
<dbReference type="InterPro" id="IPR011009">
    <property type="entry name" value="Kinase-like_dom_sf"/>
</dbReference>
<feature type="domain" description="Protein kinase" evidence="7">
    <location>
        <begin position="64"/>
        <end position="307"/>
    </location>
</feature>
<dbReference type="Gene3D" id="3.30.200.20">
    <property type="entry name" value="Phosphorylase Kinase, domain 1"/>
    <property type="match status" value="1"/>
</dbReference>
<dbReference type="KEGG" id="mff:MFFC18_24740"/>
<dbReference type="CDD" id="cd14014">
    <property type="entry name" value="STKc_PknB_like"/>
    <property type="match status" value="1"/>
</dbReference>
<dbReference type="GO" id="GO:0004674">
    <property type="term" value="F:protein serine/threonine kinase activity"/>
    <property type="evidence" value="ECO:0007669"/>
    <property type="project" value="UniProtKB-EC"/>
</dbReference>
<feature type="binding site" evidence="5">
    <location>
        <position position="93"/>
    </location>
    <ligand>
        <name>ATP</name>
        <dbReference type="ChEBI" id="CHEBI:30616"/>
    </ligand>
</feature>
<feature type="transmembrane region" description="Helical" evidence="6">
    <location>
        <begin position="495"/>
        <end position="519"/>
    </location>
</feature>
<feature type="transmembrane region" description="Helical" evidence="6">
    <location>
        <begin position="573"/>
        <end position="595"/>
    </location>
</feature>
<keyword evidence="9" id="KW-1185">Reference proteome</keyword>
<dbReference type="EMBL" id="CP042912">
    <property type="protein sequence ID" value="QEG22591.1"/>
    <property type="molecule type" value="Genomic_DNA"/>
</dbReference>
<evidence type="ECO:0000313" key="8">
    <source>
        <dbReference type="EMBL" id="QEG22591.1"/>
    </source>
</evidence>
<reference evidence="8 9" key="1">
    <citation type="submission" date="2019-08" db="EMBL/GenBank/DDBJ databases">
        <title>Deep-cultivation of Planctomycetes and their phenomic and genomic characterization uncovers novel biology.</title>
        <authorList>
            <person name="Wiegand S."/>
            <person name="Jogler M."/>
            <person name="Boedeker C."/>
            <person name="Pinto D."/>
            <person name="Vollmers J."/>
            <person name="Rivas-Marin E."/>
            <person name="Kohn T."/>
            <person name="Peeters S.H."/>
            <person name="Heuer A."/>
            <person name="Rast P."/>
            <person name="Oberbeckmann S."/>
            <person name="Bunk B."/>
            <person name="Jeske O."/>
            <person name="Meyerdierks A."/>
            <person name="Storesund J.E."/>
            <person name="Kallscheuer N."/>
            <person name="Luecker S."/>
            <person name="Lage O.M."/>
            <person name="Pohl T."/>
            <person name="Merkel B.J."/>
            <person name="Hornburger P."/>
            <person name="Mueller R.-W."/>
            <person name="Bruemmer F."/>
            <person name="Labrenz M."/>
            <person name="Spormann A.M."/>
            <person name="Op den Camp H."/>
            <person name="Overmann J."/>
            <person name="Amann R."/>
            <person name="Jetten M.S.M."/>
            <person name="Mascher T."/>
            <person name="Medema M.H."/>
            <person name="Devos D.P."/>
            <person name="Kaster A.-K."/>
            <person name="Ovreas L."/>
            <person name="Rohde M."/>
            <person name="Galperin M.Y."/>
            <person name="Jogler C."/>
        </authorList>
    </citation>
    <scope>NUCLEOTIDE SEQUENCE [LARGE SCALE GENOMIC DNA]</scope>
    <source>
        <strain evidence="8 9">FC18</strain>
    </source>
</reference>
<evidence type="ECO:0000256" key="6">
    <source>
        <dbReference type="SAM" id="Phobius"/>
    </source>
</evidence>
<protein>
    <submittedName>
        <fullName evidence="8">Serine/threonine-protein kinase PrkC</fullName>
        <ecNumber evidence="8">2.7.11.1</ecNumber>
    </submittedName>
</protein>
<evidence type="ECO:0000256" key="3">
    <source>
        <dbReference type="ARBA" id="ARBA00022777"/>
    </source>
</evidence>
<dbReference type="InterPro" id="IPR000719">
    <property type="entry name" value="Prot_kinase_dom"/>
</dbReference>
<dbReference type="SMART" id="SM00220">
    <property type="entry name" value="S_TKc"/>
    <property type="match status" value="1"/>
</dbReference>
<dbReference type="PANTHER" id="PTHR43289:SF6">
    <property type="entry name" value="SERINE_THREONINE-PROTEIN KINASE NEKL-3"/>
    <property type="match status" value="1"/>
</dbReference>
<evidence type="ECO:0000256" key="2">
    <source>
        <dbReference type="ARBA" id="ARBA00022741"/>
    </source>
</evidence>
<keyword evidence="1 8" id="KW-0808">Transferase</keyword>
<accession>A0A5B9PIK8</accession>
<evidence type="ECO:0000256" key="1">
    <source>
        <dbReference type="ARBA" id="ARBA00022679"/>
    </source>
</evidence>
<gene>
    <name evidence="8" type="primary">prkC_15</name>
    <name evidence="8" type="ORF">MFFC18_24740</name>
</gene>
<dbReference type="OrthoDB" id="6111975at2"/>
<keyword evidence="6" id="KW-0472">Membrane</keyword>
<evidence type="ECO:0000256" key="5">
    <source>
        <dbReference type="PROSITE-ProRule" id="PRU10141"/>
    </source>
</evidence>
<evidence type="ECO:0000256" key="4">
    <source>
        <dbReference type="ARBA" id="ARBA00022840"/>
    </source>
</evidence>
<feature type="transmembrane region" description="Helical" evidence="6">
    <location>
        <begin position="531"/>
        <end position="553"/>
    </location>
</feature>
<feature type="transmembrane region" description="Helical" evidence="6">
    <location>
        <begin position="607"/>
        <end position="624"/>
    </location>
</feature>
<dbReference type="InterPro" id="IPR017441">
    <property type="entry name" value="Protein_kinase_ATP_BS"/>
</dbReference>
<sequence length="639" mass="69801">MPRICSQCSSPVTEELPGGLCPSCLLKIARKPRSEAATMASAAQIPGMQTAPGVEELSRQFPELEIIELVGQGGMGAVYKAKQRNLDRLVALKIFLYRANDPEFAERFKREARALGRLSHPNIVAVHNFGIRESMHFLVMEFVDGLNLRQITEEARLDPLHAMQLVPELCDALQYAHSEGVIHRDIKPENILLDTRGRIKIADFGLAKIAGPGDAGLTHTQQVMGTWNYMAPEQKERPTEVDHRADIYSLGVVIYEMLTGELPLGRFQVPSAKASIDTRLDEVVMRALEKEPERRYQHASEFKYGFASYADAAPIPFASAAPVSAAQPEGAMAAVAAIPAPPVKATEHHVPSDHIADGMRLHVCVMSGREKKGRWKVGDPNIALTLMGGSCLDLTEVLAREVSIVSFVVMGGIDIVVPHGAIVDVDGLILMGATTDKVKYSTEPVANPMRVRVRSFGLMGGCEVRTTRKRPPSAAIASPPRKQGPRPFRAVAHGAVFLAQAIAMLVTLAVPIMFMLGAFNIISDDEEANMIGVVTAIACGMFWALAAQVRAMVQLPKPDASPDDIAEMERRTVIGSAIRMLAVVTIFACPILFVINRYEHHDDELKFAAIVCAILGVALFMIASKADEFFNEHFNRQQH</sequence>
<dbReference type="PROSITE" id="PS00107">
    <property type="entry name" value="PROTEIN_KINASE_ATP"/>
    <property type="match status" value="1"/>
</dbReference>
<dbReference type="STRING" id="980251.GCA_001642875_04721"/>
<dbReference type="EC" id="2.7.11.1" evidence="8"/>
<dbReference type="Gene3D" id="1.10.510.10">
    <property type="entry name" value="Transferase(Phosphotransferase) domain 1"/>
    <property type="match status" value="1"/>
</dbReference>
<dbReference type="PROSITE" id="PS00108">
    <property type="entry name" value="PROTEIN_KINASE_ST"/>
    <property type="match status" value="1"/>
</dbReference>
<dbReference type="Pfam" id="PF00069">
    <property type="entry name" value="Pkinase"/>
    <property type="match status" value="1"/>
</dbReference>
<dbReference type="PANTHER" id="PTHR43289">
    <property type="entry name" value="MITOGEN-ACTIVATED PROTEIN KINASE KINASE KINASE 20-RELATED"/>
    <property type="match status" value="1"/>
</dbReference>
<proteinExistence type="predicted"/>
<dbReference type="SUPFAM" id="SSF56112">
    <property type="entry name" value="Protein kinase-like (PK-like)"/>
    <property type="match status" value="1"/>
</dbReference>
<evidence type="ECO:0000259" key="7">
    <source>
        <dbReference type="PROSITE" id="PS50011"/>
    </source>
</evidence>
<keyword evidence="6" id="KW-1133">Transmembrane helix</keyword>
<dbReference type="InterPro" id="IPR008271">
    <property type="entry name" value="Ser/Thr_kinase_AS"/>
</dbReference>
<dbReference type="Proteomes" id="UP000322214">
    <property type="component" value="Chromosome"/>
</dbReference>
<keyword evidence="3 8" id="KW-0418">Kinase</keyword>